<evidence type="ECO:0000313" key="1">
    <source>
        <dbReference type="EMBL" id="ASQ29901.1"/>
    </source>
</evidence>
<sequence>MKDYKKLGIQHFYQRDYKTAKIFFSLAYEKRKNKKLLHFISLCDFALKSPDEAIVIFDFYMLNYKYEHIYEDLEYILSMSESRQLVEKKLKDDENSALSYSDFLRGVEEIGFKKSFENIIFSTKLVINNKNDFLDFLEKLLENGYEEFILDYLEYISHYFLGDVRFENFTKRLRLKDDYKIQR</sequence>
<name>A0A222MVR7_9BACT</name>
<keyword evidence="2" id="KW-1185">Reference proteome</keyword>
<proteinExistence type="predicted"/>
<dbReference type="EMBL" id="CP022347">
    <property type="protein sequence ID" value="ASQ29901.1"/>
    <property type="molecule type" value="Genomic_DNA"/>
</dbReference>
<accession>A0A222MVR7</accession>
<dbReference type="RefSeq" id="WP_094324692.1">
    <property type="nucleotide sequence ID" value="NZ_CP022347.1"/>
</dbReference>
<evidence type="ECO:0008006" key="3">
    <source>
        <dbReference type="Google" id="ProtNLM"/>
    </source>
</evidence>
<dbReference type="Proteomes" id="UP000201169">
    <property type="component" value="Chromosome"/>
</dbReference>
<protein>
    <recommendedName>
        <fullName evidence="3">Histidine kinase</fullName>
    </recommendedName>
</protein>
<organism evidence="1 2">
    <name type="scientific">Campylobacter avium LMG 24591</name>
    <dbReference type="NCBI Taxonomy" id="522484"/>
    <lineage>
        <taxon>Bacteria</taxon>
        <taxon>Pseudomonadati</taxon>
        <taxon>Campylobacterota</taxon>
        <taxon>Epsilonproteobacteria</taxon>
        <taxon>Campylobacterales</taxon>
        <taxon>Campylobacteraceae</taxon>
        <taxon>Campylobacter</taxon>
    </lineage>
</organism>
<evidence type="ECO:0000313" key="2">
    <source>
        <dbReference type="Proteomes" id="UP000201169"/>
    </source>
</evidence>
<dbReference type="OrthoDB" id="5372592at2"/>
<reference evidence="1 2" key="1">
    <citation type="submission" date="2017-07" db="EMBL/GenBank/DDBJ databases">
        <title>Analysis of two Campylobacter avium genomes and identification of a novel hippuricase gene.</title>
        <authorList>
            <person name="Miller W.G."/>
            <person name="Chapman M.H."/>
            <person name="Yee E."/>
            <person name="Revez J."/>
            <person name="Bono J.L."/>
            <person name="Rossi M."/>
        </authorList>
    </citation>
    <scope>NUCLEOTIDE SEQUENCE [LARGE SCALE GENOMIC DNA]</scope>
    <source>
        <strain evidence="1 2">LMG 24591</strain>
    </source>
</reference>
<gene>
    <name evidence="1" type="ORF">CAV_0229</name>
</gene>
<dbReference type="KEGG" id="cavi:CAV_0229"/>
<dbReference type="AlphaFoldDB" id="A0A222MVR7"/>